<evidence type="ECO:0000256" key="3">
    <source>
        <dbReference type="ARBA" id="ARBA00023163"/>
    </source>
</evidence>
<dbReference type="GO" id="GO:0003677">
    <property type="term" value="F:DNA binding"/>
    <property type="evidence" value="ECO:0007669"/>
    <property type="project" value="UniProtKB-KW"/>
</dbReference>
<evidence type="ECO:0000259" key="4">
    <source>
        <dbReference type="PROSITE" id="PS50043"/>
    </source>
</evidence>
<dbReference type="InterPro" id="IPR036388">
    <property type="entry name" value="WH-like_DNA-bd_sf"/>
</dbReference>
<keyword evidence="3" id="KW-0804">Transcription</keyword>
<comment type="caution">
    <text evidence="5">The sequence shown here is derived from an EMBL/GenBank/DDBJ whole genome shotgun (WGS) entry which is preliminary data.</text>
</comment>
<feature type="domain" description="HTH luxR-type" evidence="4">
    <location>
        <begin position="151"/>
        <end position="216"/>
    </location>
</feature>
<dbReference type="OrthoDB" id="182489at2"/>
<keyword evidence="6" id="KW-1185">Reference proteome</keyword>
<dbReference type="FunFam" id="1.10.10.10:FF:000153">
    <property type="entry name" value="LuxR family transcriptional regulator"/>
    <property type="match status" value="1"/>
</dbReference>
<dbReference type="PROSITE" id="PS00622">
    <property type="entry name" value="HTH_LUXR_1"/>
    <property type="match status" value="1"/>
</dbReference>
<dbReference type="EMBL" id="RXHU01000074">
    <property type="protein sequence ID" value="RTE06478.1"/>
    <property type="molecule type" value="Genomic_DNA"/>
</dbReference>
<reference evidence="5 6" key="1">
    <citation type="submission" date="2018-12" db="EMBL/GenBank/DDBJ databases">
        <title>Bacillus ochoae sp. nov., Paenibacillus whitsoniae sp. nov., Paenibacillus spiritus sp. nov. Isolated from the Mars Exploration Rover during spacecraft assembly.</title>
        <authorList>
            <person name="Seuylemezian A."/>
            <person name="Vaishampayan P."/>
        </authorList>
    </citation>
    <scope>NUCLEOTIDE SEQUENCE [LARGE SCALE GENOMIC DNA]</scope>
    <source>
        <strain evidence="5 6">MER 54</strain>
    </source>
</reference>
<protein>
    <submittedName>
        <fullName evidence="5">LuxR family transcriptional regulator</fullName>
    </submittedName>
</protein>
<dbReference type="InterPro" id="IPR000792">
    <property type="entry name" value="Tscrpt_reg_LuxR_C"/>
</dbReference>
<keyword evidence="2" id="KW-0238">DNA-binding</keyword>
<dbReference type="InterPro" id="IPR016032">
    <property type="entry name" value="Sig_transdc_resp-reg_C-effctor"/>
</dbReference>
<dbReference type="SUPFAM" id="SSF46894">
    <property type="entry name" value="C-terminal effector domain of the bipartite response regulators"/>
    <property type="match status" value="1"/>
</dbReference>
<dbReference type="SMART" id="SM00421">
    <property type="entry name" value="HTH_LUXR"/>
    <property type="match status" value="1"/>
</dbReference>
<dbReference type="GO" id="GO:0006355">
    <property type="term" value="P:regulation of DNA-templated transcription"/>
    <property type="evidence" value="ECO:0007669"/>
    <property type="project" value="InterPro"/>
</dbReference>
<dbReference type="Pfam" id="PF00196">
    <property type="entry name" value="GerE"/>
    <property type="match status" value="1"/>
</dbReference>
<dbReference type="PANTHER" id="PTHR44688">
    <property type="entry name" value="DNA-BINDING TRANSCRIPTIONAL ACTIVATOR DEVR_DOSR"/>
    <property type="match status" value="1"/>
</dbReference>
<evidence type="ECO:0000256" key="1">
    <source>
        <dbReference type="ARBA" id="ARBA00023015"/>
    </source>
</evidence>
<dbReference type="PROSITE" id="PS50043">
    <property type="entry name" value="HTH_LUXR_2"/>
    <property type="match status" value="1"/>
</dbReference>
<accession>A0A430J8H6</accession>
<evidence type="ECO:0000256" key="2">
    <source>
        <dbReference type="ARBA" id="ARBA00023125"/>
    </source>
</evidence>
<evidence type="ECO:0000313" key="5">
    <source>
        <dbReference type="EMBL" id="RTE06478.1"/>
    </source>
</evidence>
<evidence type="ECO:0000313" key="6">
    <source>
        <dbReference type="Proteomes" id="UP000276128"/>
    </source>
</evidence>
<organism evidence="5 6">
    <name type="scientific">Paenibacillus whitsoniae</name>
    <dbReference type="NCBI Taxonomy" id="2496558"/>
    <lineage>
        <taxon>Bacteria</taxon>
        <taxon>Bacillati</taxon>
        <taxon>Bacillota</taxon>
        <taxon>Bacilli</taxon>
        <taxon>Bacillales</taxon>
        <taxon>Paenibacillaceae</taxon>
        <taxon>Paenibacillus</taxon>
    </lineage>
</organism>
<dbReference type="CDD" id="cd06170">
    <property type="entry name" value="LuxR_C_like"/>
    <property type="match status" value="1"/>
</dbReference>
<dbReference type="Proteomes" id="UP000276128">
    <property type="component" value="Unassembled WGS sequence"/>
</dbReference>
<sequence length="217" mass="24159">MPYLLEDPLASPYFTSLTSSDYEHFLVPAHRPAGWFIRIIDIANSEDATLTMEAISLLFSFMISGGFLIASPPPDPLFIQPHLDMGFQEVPDVKHCYYDGVTPTSTYVLDTRGNKLELLLEDLLQKSGMQEPTQAVGETSLSYTQSTAPKEPSFTELLTPREKEIVQLVTQGKSNAEIAANLFIAEVTVKKHLKSVYEKLGIGNRTQLLRMFLTQGS</sequence>
<proteinExistence type="predicted"/>
<dbReference type="PANTHER" id="PTHR44688:SF16">
    <property type="entry name" value="DNA-BINDING TRANSCRIPTIONAL ACTIVATOR DEVR_DOSR"/>
    <property type="match status" value="1"/>
</dbReference>
<dbReference type="Gene3D" id="1.10.10.10">
    <property type="entry name" value="Winged helix-like DNA-binding domain superfamily/Winged helix DNA-binding domain"/>
    <property type="match status" value="1"/>
</dbReference>
<dbReference type="PRINTS" id="PR00038">
    <property type="entry name" value="HTHLUXR"/>
</dbReference>
<keyword evidence="1" id="KW-0805">Transcription regulation</keyword>
<name>A0A430J8H6_9BACL</name>
<gene>
    <name evidence="5" type="ORF">EJQ19_22875</name>
</gene>
<dbReference type="AlphaFoldDB" id="A0A430J8H6"/>